<evidence type="ECO:0000313" key="1">
    <source>
        <dbReference type="EMBL" id="RYR56123.1"/>
    </source>
</evidence>
<protein>
    <submittedName>
        <fullName evidence="1">Uncharacterized protein</fullName>
    </submittedName>
</protein>
<dbReference type="AlphaFoldDB" id="A0A445CYS6"/>
<sequence>MYRTISSFGSFFFSSPPFFSSFLPSSFFSSLAGPTETISTWHSFLSFPTTVTGSASPIIVIFRSPSPPPPPPTTFLLTSVFNHSDRFTPLLLSMPFPQSGRVYLNRSVTAACRYFISLVELLAFSGWASARAVGS</sequence>
<dbReference type="Proteomes" id="UP000289738">
    <property type="component" value="Chromosome A05"/>
</dbReference>
<proteinExistence type="predicted"/>
<evidence type="ECO:0000313" key="2">
    <source>
        <dbReference type="Proteomes" id="UP000289738"/>
    </source>
</evidence>
<gene>
    <name evidence="1" type="ORF">Ahy_A05g021912</name>
</gene>
<comment type="caution">
    <text evidence="1">The sequence shown here is derived from an EMBL/GenBank/DDBJ whole genome shotgun (WGS) entry which is preliminary data.</text>
</comment>
<organism evidence="1 2">
    <name type="scientific">Arachis hypogaea</name>
    <name type="common">Peanut</name>
    <dbReference type="NCBI Taxonomy" id="3818"/>
    <lineage>
        <taxon>Eukaryota</taxon>
        <taxon>Viridiplantae</taxon>
        <taxon>Streptophyta</taxon>
        <taxon>Embryophyta</taxon>
        <taxon>Tracheophyta</taxon>
        <taxon>Spermatophyta</taxon>
        <taxon>Magnoliopsida</taxon>
        <taxon>eudicotyledons</taxon>
        <taxon>Gunneridae</taxon>
        <taxon>Pentapetalae</taxon>
        <taxon>rosids</taxon>
        <taxon>fabids</taxon>
        <taxon>Fabales</taxon>
        <taxon>Fabaceae</taxon>
        <taxon>Papilionoideae</taxon>
        <taxon>50 kb inversion clade</taxon>
        <taxon>dalbergioids sensu lato</taxon>
        <taxon>Dalbergieae</taxon>
        <taxon>Pterocarpus clade</taxon>
        <taxon>Arachis</taxon>
    </lineage>
</organism>
<accession>A0A445CYS6</accession>
<reference evidence="1 2" key="1">
    <citation type="submission" date="2019-01" db="EMBL/GenBank/DDBJ databases">
        <title>Sequencing of cultivated peanut Arachis hypogaea provides insights into genome evolution and oil improvement.</title>
        <authorList>
            <person name="Chen X."/>
        </authorList>
    </citation>
    <scope>NUCLEOTIDE SEQUENCE [LARGE SCALE GENOMIC DNA]</scope>
    <source>
        <strain evidence="2">cv. Fuhuasheng</strain>
        <tissue evidence="1">Leaves</tissue>
    </source>
</reference>
<keyword evidence="2" id="KW-1185">Reference proteome</keyword>
<dbReference type="EMBL" id="SDMP01000005">
    <property type="protein sequence ID" value="RYR56123.1"/>
    <property type="molecule type" value="Genomic_DNA"/>
</dbReference>
<name>A0A445CYS6_ARAHY</name>